<dbReference type="GO" id="GO:0005524">
    <property type="term" value="F:ATP binding"/>
    <property type="evidence" value="ECO:0007669"/>
    <property type="project" value="UniProtKB-KW"/>
</dbReference>
<comment type="catalytic activity">
    <reaction evidence="9 10">
        <text>nicotinate beta-D-ribonucleotide + ATP + H(+) = deamido-NAD(+) + diphosphate</text>
        <dbReference type="Rhea" id="RHEA:22860"/>
        <dbReference type="ChEBI" id="CHEBI:15378"/>
        <dbReference type="ChEBI" id="CHEBI:30616"/>
        <dbReference type="ChEBI" id="CHEBI:33019"/>
        <dbReference type="ChEBI" id="CHEBI:57502"/>
        <dbReference type="ChEBI" id="CHEBI:58437"/>
        <dbReference type="EC" id="2.7.7.18"/>
    </reaction>
</comment>
<evidence type="ECO:0000256" key="5">
    <source>
        <dbReference type="ARBA" id="ARBA00022695"/>
    </source>
</evidence>
<keyword evidence="4 10" id="KW-0808">Transferase</keyword>
<dbReference type="CDD" id="cd02165">
    <property type="entry name" value="NMNAT"/>
    <property type="match status" value="1"/>
</dbReference>
<name>A0A0G1KBF4_9BACT</name>
<comment type="similarity">
    <text evidence="10">Belongs to the NadD family.</text>
</comment>
<evidence type="ECO:0000256" key="2">
    <source>
        <dbReference type="ARBA" id="ARBA00005019"/>
    </source>
</evidence>
<comment type="pathway">
    <text evidence="2 10">Cofactor biosynthesis; NAD(+) biosynthesis; deamido-NAD(+) from nicotinate D-ribonucleotide: step 1/1.</text>
</comment>
<feature type="domain" description="Cytidyltransferase-like" evidence="11">
    <location>
        <begin position="9"/>
        <end position="163"/>
    </location>
</feature>
<keyword evidence="3 10" id="KW-0662">Pyridine nucleotide biosynthesis</keyword>
<evidence type="ECO:0000256" key="6">
    <source>
        <dbReference type="ARBA" id="ARBA00022741"/>
    </source>
</evidence>
<evidence type="ECO:0000256" key="10">
    <source>
        <dbReference type="HAMAP-Rule" id="MF_00244"/>
    </source>
</evidence>
<evidence type="ECO:0000313" key="12">
    <source>
        <dbReference type="EMBL" id="KKT80938.1"/>
    </source>
</evidence>
<evidence type="ECO:0000256" key="9">
    <source>
        <dbReference type="ARBA" id="ARBA00048721"/>
    </source>
</evidence>
<proteinExistence type="inferred from homology"/>
<dbReference type="Proteomes" id="UP000034595">
    <property type="component" value="Unassembled WGS sequence"/>
</dbReference>
<organism evidence="12 13">
    <name type="scientific">Candidatus Azambacteria bacterium GW2011_GWA1_44_9</name>
    <dbReference type="NCBI Taxonomy" id="1618610"/>
    <lineage>
        <taxon>Bacteria</taxon>
        <taxon>Candidatus Azamiibacteriota</taxon>
    </lineage>
</organism>
<evidence type="ECO:0000256" key="4">
    <source>
        <dbReference type="ARBA" id="ARBA00022679"/>
    </source>
</evidence>
<dbReference type="InterPro" id="IPR004821">
    <property type="entry name" value="Cyt_trans-like"/>
</dbReference>
<dbReference type="InterPro" id="IPR014729">
    <property type="entry name" value="Rossmann-like_a/b/a_fold"/>
</dbReference>
<dbReference type="InterPro" id="IPR005248">
    <property type="entry name" value="NadD/NMNAT"/>
</dbReference>
<sequence>MTNKMKIGLFGGVFNPPHLGHLMVTQQILDFTDINEVWFLPNYGQHPPKPHVAGVADRLAMTRMLVLAKTRVATLEIDKKLDGNTIDLLPHLPKENTYTFIMGADWLASFRLWGQWEKLLEKLPFLVFPRNGYPNVPLYKNMKLLEHELLITTNISATRIRERVKNNLSIEQFVPEEIADYIKKRNLYAA</sequence>
<dbReference type="Gene3D" id="3.40.50.620">
    <property type="entry name" value="HUPs"/>
    <property type="match status" value="1"/>
</dbReference>
<dbReference type="GO" id="GO:0009435">
    <property type="term" value="P:NAD+ biosynthetic process"/>
    <property type="evidence" value="ECO:0007669"/>
    <property type="project" value="UniProtKB-UniRule"/>
</dbReference>
<evidence type="ECO:0000256" key="3">
    <source>
        <dbReference type="ARBA" id="ARBA00022642"/>
    </source>
</evidence>
<keyword evidence="6 10" id="KW-0547">Nucleotide-binding</keyword>
<protein>
    <recommendedName>
        <fullName evidence="10">Probable nicotinate-nucleotide adenylyltransferase</fullName>
        <ecNumber evidence="10">2.7.7.18</ecNumber>
    </recommendedName>
    <alternativeName>
        <fullName evidence="10">Deamido-NAD(+) diphosphorylase</fullName>
    </alternativeName>
    <alternativeName>
        <fullName evidence="10">Deamido-NAD(+) pyrophosphorylase</fullName>
    </alternativeName>
    <alternativeName>
        <fullName evidence="10">Nicotinate mononucleotide adenylyltransferase</fullName>
        <shortName evidence="10">NaMN adenylyltransferase</shortName>
    </alternativeName>
</protein>
<dbReference type="PANTHER" id="PTHR39321:SF3">
    <property type="entry name" value="PHOSPHOPANTETHEINE ADENYLYLTRANSFERASE"/>
    <property type="match status" value="1"/>
</dbReference>
<dbReference type="UniPathway" id="UPA00253">
    <property type="reaction ID" value="UER00332"/>
</dbReference>
<evidence type="ECO:0000256" key="8">
    <source>
        <dbReference type="ARBA" id="ARBA00023027"/>
    </source>
</evidence>
<comment type="function">
    <text evidence="1 10">Catalyzes the reversible adenylation of nicotinate mononucleotide (NaMN) to nicotinic acid adenine dinucleotide (NaAD).</text>
</comment>
<accession>A0A0G1KBF4</accession>
<dbReference type="EC" id="2.7.7.18" evidence="10"/>
<dbReference type="Pfam" id="PF01467">
    <property type="entry name" value="CTP_transf_like"/>
    <property type="match status" value="1"/>
</dbReference>
<dbReference type="GO" id="GO:0004515">
    <property type="term" value="F:nicotinate-nucleotide adenylyltransferase activity"/>
    <property type="evidence" value="ECO:0007669"/>
    <property type="project" value="UniProtKB-UniRule"/>
</dbReference>
<dbReference type="NCBIfam" id="TIGR00482">
    <property type="entry name" value="nicotinate (nicotinamide) nucleotide adenylyltransferase"/>
    <property type="match status" value="1"/>
</dbReference>
<keyword evidence="8 10" id="KW-0520">NAD</keyword>
<dbReference type="SUPFAM" id="SSF52374">
    <property type="entry name" value="Nucleotidylyl transferase"/>
    <property type="match status" value="1"/>
</dbReference>
<keyword evidence="5 10" id="KW-0548">Nucleotidyltransferase</keyword>
<dbReference type="HAMAP" id="MF_00244">
    <property type="entry name" value="NaMN_adenylyltr"/>
    <property type="match status" value="1"/>
</dbReference>
<evidence type="ECO:0000256" key="7">
    <source>
        <dbReference type="ARBA" id="ARBA00022840"/>
    </source>
</evidence>
<gene>
    <name evidence="10" type="primary">nadD</name>
    <name evidence="12" type="ORF">UW78_C0021G0002</name>
</gene>
<dbReference type="PANTHER" id="PTHR39321">
    <property type="entry name" value="NICOTINATE-NUCLEOTIDE ADENYLYLTRANSFERASE-RELATED"/>
    <property type="match status" value="1"/>
</dbReference>
<evidence type="ECO:0000256" key="1">
    <source>
        <dbReference type="ARBA" id="ARBA00002324"/>
    </source>
</evidence>
<dbReference type="AlphaFoldDB" id="A0A0G1KBF4"/>
<reference evidence="12 13" key="1">
    <citation type="journal article" date="2015" name="Nature">
        <title>rRNA introns, odd ribosomes, and small enigmatic genomes across a large radiation of phyla.</title>
        <authorList>
            <person name="Brown C.T."/>
            <person name="Hug L.A."/>
            <person name="Thomas B.C."/>
            <person name="Sharon I."/>
            <person name="Castelle C.J."/>
            <person name="Singh A."/>
            <person name="Wilkins M.J."/>
            <person name="Williams K.H."/>
            <person name="Banfield J.F."/>
        </authorList>
    </citation>
    <scope>NUCLEOTIDE SEQUENCE [LARGE SCALE GENOMIC DNA]</scope>
</reference>
<evidence type="ECO:0000259" key="11">
    <source>
        <dbReference type="Pfam" id="PF01467"/>
    </source>
</evidence>
<dbReference type="NCBIfam" id="TIGR00125">
    <property type="entry name" value="cyt_tran_rel"/>
    <property type="match status" value="1"/>
</dbReference>
<comment type="caution">
    <text evidence="12">The sequence shown here is derived from an EMBL/GenBank/DDBJ whole genome shotgun (WGS) entry which is preliminary data.</text>
</comment>
<dbReference type="EMBL" id="LCJQ01000021">
    <property type="protein sequence ID" value="KKT80938.1"/>
    <property type="molecule type" value="Genomic_DNA"/>
</dbReference>
<evidence type="ECO:0000313" key="13">
    <source>
        <dbReference type="Proteomes" id="UP000034595"/>
    </source>
</evidence>
<keyword evidence="7 10" id="KW-0067">ATP-binding</keyword>